<proteinExistence type="inferred from homology"/>
<dbReference type="Proteomes" id="UP001489004">
    <property type="component" value="Unassembled WGS sequence"/>
</dbReference>
<dbReference type="EMBL" id="JALJOR010000008">
    <property type="protein sequence ID" value="KAK9813306.1"/>
    <property type="molecule type" value="Genomic_DNA"/>
</dbReference>
<evidence type="ECO:0000259" key="2">
    <source>
        <dbReference type="Pfam" id="PF00975"/>
    </source>
</evidence>
<comment type="similarity">
    <text evidence="1">Belongs to the thioesterase family.</text>
</comment>
<dbReference type="PANTHER" id="PTHR11487:SF0">
    <property type="entry name" value="S-ACYL FATTY ACID SYNTHASE THIOESTERASE, MEDIUM CHAIN"/>
    <property type="match status" value="1"/>
</dbReference>
<dbReference type="InterPro" id="IPR001031">
    <property type="entry name" value="Thioesterase"/>
</dbReference>
<keyword evidence="4" id="KW-1185">Reference proteome</keyword>
<accession>A0AAW1PUU4</accession>
<evidence type="ECO:0000313" key="3">
    <source>
        <dbReference type="EMBL" id="KAK9813306.1"/>
    </source>
</evidence>
<sequence length="269" mass="30322">MLAGLALSRTECSCPRLRVLCFPNAGNAEDMYTNEGTGTRRAPSPLLEWCRASAAECLAVQPPGRNMRSKEPCITSPQQMAHALLPIVASRLEAVPYVVVAHSVGTWNAFELLCLLRQHGLPMPVKVFLSAMASPNIPEDQRPWRQQRTLNEEEFKEECRGWDVNEVVFSAGLWPTYHSMMRADFTLFDAYEYQHTGKPPFSFPMTTFWGSRDRRITASMVSGWQTYTSGPFTSQQIDGHHLWPLDKAAKLVWLTVIAKELSELPLPPQ</sequence>
<dbReference type="SUPFAM" id="SSF53474">
    <property type="entry name" value="alpha/beta-Hydrolases"/>
    <property type="match status" value="1"/>
</dbReference>
<organism evidence="3 4">
    <name type="scientific">[Myrmecia] bisecta</name>
    <dbReference type="NCBI Taxonomy" id="41462"/>
    <lineage>
        <taxon>Eukaryota</taxon>
        <taxon>Viridiplantae</taxon>
        <taxon>Chlorophyta</taxon>
        <taxon>core chlorophytes</taxon>
        <taxon>Trebouxiophyceae</taxon>
        <taxon>Trebouxiales</taxon>
        <taxon>Trebouxiaceae</taxon>
        <taxon>Myrmecia</taxon>
    </lineage>
</organism>
<reference evidence="3 4" key="1">
    <citation type="journal article" date="2024" name="Nat. Commun.">
        <title>Phylogenomics reveals the evolutionary origins of lichenization in chlorophyte algae.</title>
        <authorList>
            <person name="Puginier C."/>
            <person name="Libourel C."/>
            <person name="Otte J."/>
            <person name="Skaloud P."/>
            <person name="Haon M."/>
            <person name="Grisel S."/>
            <person name="Petersen M."/>
            <person name="Berrin J.G."/>
            <person name="Delaux P.M."/>
            <person name="Dal Grande F."/>
            <person name="Keller J."/>
        </authorList>
    </citation>
    <scope>NUCLEOTIDE SEQUENCE [LARGE SCALE GENOMIC DNA]</scope>
    <source>
        <strain evidence="3 4">SAG 2043</strain>
    </source>
</reference>
<evidence type="ECO:0000313" key="4">
    <source>
        <dbReference type="Proteomes" id="UP001489004"/>
    </source>
</evidence>
<gene>
    <name evidence="3" type="ORF">WJX72_012248</name>
</gene>
<dbReference type="Gene3D" id="3.40.50.1820">
    <property type="entry name" value="alpha/beta hydrolase"/>
    <property type="match status" value="1"/>
</dbReference>
<dbReference type="AlphaFoldDB" id="A0AAW1PUU4"/>
<dbReference type="InterPro" id="IPR012223">
    <property type="entry name" value="TEII"/>
</dbReference>
<dbReference type="InterPro" id="IPR029058">
    <property type="entry name" value="AB_hydrolase_fold"/>
</dbReference>
<feature type="domain" description="Thioesterase" evidence="2">
    <location>
        <begin position="54"/>
        <end position="245"/>
    </location>
</feature>
<name>A0AAW1PUU4_9CHLO</name>
<protein>
    <recommendedName>
        <fullName evidence="2">Thioesterase domain-containing protein</fullName>
    </recommendedName>
</protein>
<dbReference type="Pfam" id="PF00975">
    <property type="entry name" value="Thioesterase"/>
    <property type="match status" value="1"/>
</dbReference>
<dbReference type="PANTHER" id="PTHR11487">
    <property type="entry name" value="THIOESTERASE"/>
    <property type="match status" value="1"/>
</dbReference>
<evidence type="ECO:0000256" key="1">
    <source>
        <dbReference type="ARBA" id="ARBA00007169"/>
    </source>
</evidence>
<dbReference type="GO" id="GO:0008610">
    <property type="term" value="P:lipid biosynthetic process"/>
    <property type="evidence" value="ECO:0007669"/>
    <property type="project" value="TreeGrafter"/>
</dbReference>
<comment type="caution">
    <text evidence="3">The sequence shown here is derived from an EMBL/GenBank/DDBJ whole genome shotgun (WGS) entry which is preliminary data.</text>
</comment>